<evidence type="ECO:0000259" key="6">
    <source>
        <dbReference type="Pfam" id="PF13356"/>
    </source>
</evidence>
<dbReference type="Proteomes" id="UP000663508">
    <property type="component" value="Chromosome"/>
</dbReference>
<dbReference type="Pfam" id="PF13356">
    <property type="entry name" value="Arm-DNA-bind_3"/>
    <property type="match status" value="1"/>
</dbReference>
<dbReference type="InterPro" id="IPR013762">
    <property type="entry name" value="Integrase-like_cat_sf"/>
</dbReference>
<feature type="region of interest" description="Disordered" evidence="5">
    <location>
        <begin position="510"/>
        <end position="539"/>
    </location>
</feature>
<dbReference type="GO" id="GO:0003677">
    <property type="term" value="F:DNA binding"/>
    <property type="evidence" value="ECO:0007669"/>
    <property type="project" value="UniProtKB-KW"/>
</dbReference>
<dbReference type="GO" id="GO:0015074">
    <property type="term" value="P:DNA integration"/>
    <property type="evidence" value="ECO:0007669"/>
    <property type="project" value="UniProtKB-KW"/>
</dbReference>
<dbReference type="AlphaFoldDB" id="A0A8H8WST9"/>
<gene>
    <name evidence="7" type="ORF">mvi_20800</name>
</gene>
<dbReference type="InterPro" id="IPR050808">
    <property type="entry name" value="Phage_Integrase"/>
</dbReference>
<evidence type="ECO:0000313" key="8">
    <source>
        <dbReference type="Proteomes" id="UP000663508"/>
    </source>
</evidence>
<dbReference type="Gene3D" id="1.10.443.10">
    <property type="entry name" value="Intergrase catalytic core"/>
    <property type="match status" value="1"/>
</dbReference>
<keyword evidence="3" id="KW-0238">DNA-binding</keyword>
<comment type="similarity">
    <text evidence="1">Belongs to the 'phage' integrase family.</text>
</comment>
<keyword evidence="2" id="KW-0229">DNA integration</keyword>
<organism evidence="7 8">
    <name type="scientific">Methylobacterium indicum</name>
    <dbReference type="NCBI Taxonomy" id="1775910"/>
    <lineage>
        <taxon>Bacteria</taxon>
        <taxon>Pseudomonadati</taxon>
        <taxon>Pseudomonadota</taxon>
        <taxon>Alphaproteobacteria</taxon>
        <taxon>Hyphomicrobiales</taxon>
        <taxon>Methylobacteriaceae</taxon>
        <taxon>Methylobacterium</taxon>
    </lineage>
</organism>
<feature type="compositionally biased region" description="Basic residues" evidence="5">
    <location>
        <begin position="520"/>
        <end position="539"/>
    </location>
</feature>
<dbReference type="InterPro" id="IPR038488">
    <property type="entry name" value="Integrase_DNA-bd_sf"/>
</dbReference>
<evidence type="ECO:0000256" key="5">
    <source>
        <dbReference type="SAM" id="MobiDB-lite"/>
    </source>
</evidence>
<dbReference type="PANTHER" id="PTHR30629">
    <property type="entry name" value="PROPHAGE INTEGRASE"/>
    <property type="match status" value="1"/>
</dbReference>
<protein>
    <recommendedName>
        <fullName evidence="6">Integrase DNA-binding domain-containing protein</fullName>
    </recommendedName>
</protein>
<evidence type="ECO:0000256" key="3">
    <source>
        <dbReference type="ARBA" id="ARBA00023125"/>
    </source>
</evidence>
<keyword evidence="4" id="KW-0233">DNA recombination</keyword>
<accession>A0A8H8WST9</accession>
<dbReference type="GO" id="GO:0006310">
    <property type="term" value="P:DNA recombination"/>
    <property type="evidence" value="ECO:0007669"/>
    <property type="project" value="UniProtKB-KW"/>
</dbReference>
<evidence type="ECO:0000256" key="4">
    <source>
        <dbReference type="ARBA" id="ARBA00023172"/>
    </source>
</evidence>
<dbReference type="PANTHER" id="PTHR30629:SF2">
    <property type="entry name" value="PROPHAGE INTEGRASE INTS-RELATED"/>
    <property type="match status" value="1"/>
</dbReference>
<dbReference type="KEGG" id="mind:mvi_20800"/>
<proteinExistence type="inferred from homology"/>
<reference evidence="7" key="1">
    <citation type="submission" date="2020-11" db="EMBL/GenBank/DDBJ databases">
        <title>Complete genome sequence of a novel pathogenic Methylobacterium strain isolated from rice in Vietnam.</title>
        <authorList>
            <person name="Lai K."/>
            <person name="Okazaki S."/>
            <person name="Higashi K."/>
            <person name="Mori H."/>
            <person name="Toyoda A."/>
            <person name="Kurokawa K."/>
        </authorList>
    </citation>
    <scope>NUCLEOTIDE SEQUENCE</scope>
    <source>
        <strain evidence="7">VL1</strain>
    </source>
</reference>
<dbReference type="EMBL" id="AP024145">
    <property type="protein sequence ID" value="BCM83619.1"/>
    <property type="molecule type" value="Genomic_DNA"/>
</dbReference>
<dbReference type="InterPro" id="IPR011010">
    <property type="entry name" value="DNA_brk_join_enz"/>
</dbReference>
<sequence length="539" mass="60514">MAACAATKKAKQGYTRETVKITMTHVNRAERLLLRGEVPGRGMEWGDTEERGLTLRLTPQALTWYLRTRTDTVKLGAYHTLDVAQARFAAEKAKVGLRQGENMKAEMAVFHSILQRTGGDLNAVGDVAFPDRSEPPPVPSMIRRRNGPWLWEDLIEEFLDYKATKVEASYLPKYAKYLRHPGYECLVGMPLFSVTVARLQEIRDEIIANYSLSTAARCVNQAKDAFDWAWRTHSGKSGLARAEEKWPMWREQWSVEYQSGKRKHTPTLTELARTLALAERHRSLGQTEHGTSAGTLGLLWFTVLTGQRTGQVAKTELSQVGNISQDTGVPGDNWFAVTWQGPQMKSRRQHVLPLPPAAWRELEGLLAPARAKSNQWLFPPKRGAGHASAGSMNQLLFRLAGKRHKRKPDPKRVSPEVPLPDLLTEHGIRKWTLHDVRRSITEFLVDRRLGGAASAILDHEIAGAKDLREQTASVTRLHYDTAQRIALKAEGMALWCAAVLEAVERERAELALQPLPAPRPRPKRKPAKRNPGRPRKIAA</sequence>
<evidence type="ECO:0000313" key="7">
    <source>
        <dbReference type="EMBL" id="BCM83619.1"/>
    </source>
</evidence>
<evidence type="ECO:0000256" key="2">
    <source>
        <dbReference type="ARBA" id="ARBA00022908"/>
    </source>
</evidence>
<dbReference type="SUPFAM" id="SSF56349">
    <property type="entry name" value="DNA breaking-rejoining enzymes"/>
    <property type="match status" value="1"/>
</dbReference>
<dbReference type="InterPro" id="IPR025166">
    <property type="entry name" value="Integrase_DNA_bind_dom"/>
</dbReference>
<dbReference type="RefSeq" id="WP_207182645.1">
    <property type="nucleotide sequence ID" value="NZ_AP024145.1"/>
</dbReference>
<evidence type="ECO:0000256" key="1">
    <source>
        <dbReference type="ARBA" id="ARBA00008857"/>
    </source>
</evidence>
<dbReference type="InterPro" id="IPR010998">
    <property type="entry name" value="Integrase_recombinase_N"/>
</dbReference>
<dbReference type="Gene3D" id="3.30.160.390">
    <property type="entry name" value="Integrase, DNA-binding domain"/>
    <property type="match status" value="1"/>
</dbReference>
<name>A0A8H8WST9_9HYPH</name>
<feature type="domain" description="Integrase DNA-binding" evidence="6">
    <location>
        <begin position="49"/>
        <end position="106"/>
    </location>
</feature>
<dbReference type="Gene3D" id="1.10.150.130">
    <property type="match status" value="1"/>
</dbReference>